<proteinExistence type="predicted"/>
<feature type="transmembrane region" description="Helical" evidence="5">
    <location>
        <begin position="666"/>
        <end position="689"/>
    </location>
</feature>
<dbReference type="NCBIfam" id="TIGR03061">
    <property type="entry name" value="pip_yhgE_Nterm"/>
    <property type="match status" value="1"/>
</dbReference>
<keyword evidence="2 5" id="KW-0812">Transmembrane</keyword>
<dbReference type="InterPro" id="IPR023908">
    <property type="entry name" value="xxxLxxG_rpt"/>
</dbReference>
<dbReference type="GO" id="GO:0016020">
    <property type="term" value="C:membrane"/>
    <property type="evidence" value="ECO:0007669"/>
    <property type="project" value="UniProtKB-SubCell"/>
</dbReference>
<feature type="transmembrane region" description="Helical" evidence="5">
    <location>
        <begin position="696"/>
        <end position="715"/>
    </location>
</feature>
<dbReference type="InterPro" id="IPR051328">
    <property type="entry name" value="T7SS_ABC-Transporter"/>
</dbReference>
<sequence length="789" mass="86651">MKVTEVTKRDLNKINKNVFKILVALGICIIPVIYGFTYLAGSWDPYNNLDKMKVAVVNEDNGYMREDKRYNFGQDLVDKLNEDKNLDWQFVSLEEANKGMEDKKYYAMIQIPENFSKDMFTPIDSKEVKEPVVYFTSNKKKGYVSNKTVDVAMDTVQKNLNQSVSLKATARVVDKVYDTKDKLVKAVDGSKELNKGMEGLNEGVKKIKDGTDLLTGKVPEVKEGVENLYNGVVLIDDNIAMLNKKFKNVEYMLNENLDSIDKASLDKLINDAYQLENGLAQIDMEKINATLSNPMIQKMLSNPEELQSEVNELNNKIDKILAITNSSEVANALQTLSSVGEKLNQIQSSGILNQTAAIANNKDGLLKLIGSLQANGAITEEQGKLLMGSVMVTSTVNNEAGNLESISKTINGLNINPQDIQKINDTLVNAKGSLNAIAPMLSPENMSNLAAVKSLIPQVNEIKSDIEKNQGNIQAAKHAVAQGKEYLALLPSLSQKLDMFSEGANKLRTGVESMHNKIPSALESVNKLSGGTSELYDGSTKIKEGSKKLATELEDGVKESDKVLIHNSEELSKFMEEPAKVEKTFLGNVETYGEGLAPYLIPLSLWVGALVSFFLVKEKVDEDLKGTSKVSIVLGKFLSYALIGIVQSVILSTMLLVLGIRPDNIALYYSLNALLSLTFMAALQFLIFTFGDIGKFLGIVALVVQLVSCSGTFAVETLPKVFSVIHPFVPFTYAVDLLREVLAGPNMSIVIKDSLILGGFLIGFILLTIIFKDKLSEKVKDGIEEALID</sequence>
<feature type="transmembrane region" description="Helical" evidence="5">
    <location>
        <begin position="21"/>
        <end position="43"/>
    </location>
</feature>
<evidence type="ECO:0000256" key="4">
    <source>
        <dbReference type="ARBA" id="ARBA00023136"/>
    </source>
</evidence>
<comment type="subcellular location">
    <subcellularLocation>
        <location evidence="1">Membrane</location>
        <topology evidence="1">Multi-pass membrane protein</topology>
    </subcellularLocation>
</comment>
<organism evidence="7 8">
    <name type="scientific">Clostridium argentinense CDC 2741</name>
    <dbReference type="NCBI Taxonomy" id="1418104"/>
    <lineage>
        <taxon>Bacteria</taxon>
        <taxon>Bacillati</taxon>
        <taxon>Bacillota</taxon>
        <taxon>Clostridia</taxon>
        <taxon>Eubacteriales</taxon>
        <taxon>Clostridiaceae</taxon>
        <taxon>Clostridium</taxon>
    </lineage>
</organism>
<evidence type="ECO:0000259" key="6">
    <source>
        <dbReference type="Pfam" id="PF12698"/>
    </source>
</evidence>
<keyword evidence="3 5" id="KW-1133">Transmembrane helix</keyword>
<dbReference type="RefSeq" id="WP_039636239.1">
    <property type="nucleotide sequence ID" value="NZ_AYSO01000020.1"/>
</dbReference>
<dbReference type="InterPro" id="IPR017500">
    <property type="entry name" value="Phage_infect_YhgE_N"/>
</dbReference>
<dbReference type="OrthoDB" id="9811483at2"/>
<name>A0A0C1R423_9CLOT</name>
<feature type="transmembrane region" description="Helical" evidence="5">
    <location>
        <begin position="637"/>
        <end position="660"/>
    </location>
</feature>
<evidence type="ECO:0000313" key="7">
    <source>
        <dbReference type="EMBL" id="KIE45251.1"/>
    </source>
</evidence>
<comment type="caution">
    <text evidence="7">The sequence shown here is derived from an EMBL/GenBank/DDBJ whole genome shotgun (WGS) entry which is preliminary data.</text>
</comment>
<reference evidence="7 8" key="1">
    <citation type="journal article" date="2015" name="Infect. Genet. Evol.">
        <title>Genomic sequences of six botulinum neurotoxin-producing strains representing three clostridial species illustrate the mobility and diversity of botulinum neurotoxin genes.</title>
        <authorList>
            <person name="Smith T.J."/>
            <person name="Hill K.K."/>
            <person name="Xie G."/>
            <person name="Foley B.T."/>
            <person name="Williamson C.H."/>
            <person name="Foster J.T."/>
            <person name="Johnson S.L."/>
            <person name="Chertkov O."/>
            <person name="Teshima H."/>
            <person name="Gibbons H.S."/>
            <person name="Johnsky L.A."/>
            <person name="Karavis M.A."/>
            <person name="Smith L.A."/>
        </authorList>
    </citation>
    <scope>NUCLEOTIDE SEQUENCE [LARGE SCALE GENOMIC DNA]</scope>
    <source>
        <strain evidence="7 8">CDC 2741</strain>
    </source>
</reference>
<keyword evidence="4 5" id="KW-0472">Membrane</keyword>
<gene>
    <name evidence="7" type="ORF">U732_403</name>
</gene>
<accession>A0A0C1R423</accession>
<evidence type="ECO:0000256" key="2">
    <source>
        <dbReference type="ARBA" id="ARBA00022692"/>
    </source>
</evidence>
<dbReference type="Proteomes" id="UP000031366">
    <property type="component" value="Unassembled WGS sequence"/>
</dbReference>
<evidence type="ECO:0000256" key="5">
    <source>
        <dbReference type="SAM" id="Phobius"/>
    </source>
</evidence>
<dbReference type="GO" id="GO:0140359">
    <property type="term" value="F:ABC-type transporter activity"/>
    <property type="evidence" value="ECO:0007669"/>
    <property type="project" value="InterPro"/>
</dbReference>
<dbReference type="InterPro" id="IPR017501">
    <property type="entry name" value="Phage_infect_YhgE_C"/>
</dbReference>
<keyword evidence="8" id="KW-1185">Reference proteome</keyword>
<dbReference type="PANTHER" id="PTHR43077">
    <property type="entry name" value="TRANSPORT PERMEASE YVFS-RELATED"/>
    <property type="match status" value="1"/>
</dbReference>
<dbReference type="Gene3D" id="3.40.1710.10">
    <property type="entry name" value="abc type-2 transporter like domain"/>
    <property type="match status" value="1"/>
</dbReference>
<evidence type="ECO:0000313" key="8">
    <source>
        <dbReference type="Proteomes" id="UP000031366"/>
    </source>
</evidence>
<dbReference type="PANTHER" id="PTHR43077:SF5">
    <property type="entry name" value="PHAGE INFECTION PROTEIN"/>
    <property type="match status" value="1"/>
</dbReference>
<dbReference type="AlphaFoldDB" id="A0A0C1R423"/>
<evidence type="ECO:0000256" key="1">
    <source>
        <dbReference type="ARBA" id="ARBA00004141"/>
    </source>
</evidence>
<feature type="transmembrane region" description="Helical" evidence="5">
    <location>
        <begin position="596"/>
        <end position="616"/>
    </location>
</feature>
<dbReference type="InterPro" id="IPR013525">
    <property type="entry name" value="ABC2_TM"/>
</dbReference>
<dbReference type="EMBL" id="AYSO01000020">
    <property type="protein sequence ID" value="KIE45251.1"/>
    <property type="molecule type" value="Genomic_DNA"/>
</dbReference>
<feature type="domain" description="ABC-2 type transporter transmembrane" evidence="6">
    <location>
        <begin position="28"/>
        <end position="770"/>
    </location>
</feature>
<dbReference type="NCBIfam" id="TIGR03057">
    <property type="entry name" value="xxxLxxG_by_4"/>
    <property type="match status" value="1"/>
</dbReference>
<protein>
    <recommendedName>
        <fullName evidence="6">ABC-2 type transporter transmembrane domain-containing protein</fullName>
    </recommendedName>
</protein>
<feature type="transmembrane region" description="Helical" evidence="5">
    <location>
        <begin position="750"/>
        <end position="771"/>
    </location>
</feature>
<dbReference type="Pfam" id="PF12698">
    <property type="entry name" value="ABC2_membrane_3"/>
    <property type="match status" value="1"/>
</dbReference>
<dbReference type="NCBIfam" id="TIGR03062">
    <property type="entry name" value="pip_yhgE_Cterm"/>
    <property type="match status" value="1"/>
</dbReference>
<evidence type="ECO:0000256" key="3">
    <source>
        <dbReference type="ARBA" id="ARBA00022989"/>
    </source>
</evidence>